<dbReference type="InterPro" id="IPR027417">
    <property type="entry name" value="P-loop_NTPase"/>
</dbReference>
<dbReference type="PANTHER" id="PTHR47523:SF1">
    <property type="entry name" value="F21O3.11 PROTEIN"/>
    <property type="match status" value="1"/>
</dbReference>
<dbReference type="AlphaFoldDB" id="A0A5P1E8H5"/>
<accession>A0A5P1E8H5</accession>
<keyword evidence="1" id="KW-0175">Coiled coil</keyword>
<evidence type="ECO:0000256" key="2">
    <source>
        <dbReference type="SAM" id="Phobius"/>
    </source>
</evidence>
<dbReference type="SUPFAM" id="SSF52540">
    <property type="entry name" value="P-loop containing nucleoside triphosphate hydrolases"/>
    <property type="match status" value="1"/>
</dbReference>
<keyword evidence="2" id="KW-1133">Transmembrane helix</keyword>
<feature type="transmembrane region" description="Helical" evidence="2">
    <location>
        <begin position="349"/>
        <end position="376"/>
    </location>
</feature>
<proteinExistence type="predicted"/>
<dbReference type="EMBL" id="CM007389">
    <property type="protein sequence ID" value="ONK58779.1"/>
    <property type="molecule type" value="Genomic_DNA"/>
</dbReference>
<sequence length="379" mass="41798">MRILIGPPLKQPPTFPAPEESIQPMFSSESMEYVSSHHDHDIGSILEEKRLCPVGLNGFVIYCTSDFITVSKKVHMRTRRVRLLGLEGAGKTSLLKAISDQDRHRNKVKFENIHPEVDTQEAIVGGVCYLDSTGVDLQELQLESTRFRDELQAGAVDLNKKTDLVVLVHNLSHKIPRYYQSNISQQQPALSILLNEAKALNVPWLLAITNKFSVSAHQQKMLIKYAMEAYDSSPGTTEVVNSCPFVMPTDASSLQSQSSIYENLSRKEITQRMFQAPLSLARMPFKRKTLVMPVQGVTAFRKLVHRVLKSQEEKAFQELANERLAIELAKEEERASSASQDSQGKGSSVTAAAVGASLGAGLGLVLAVVMGAASALRKP</sequence>
<dbReference type="Gramene" id="ONK58779">
    <property type="protein sequence ID" value="ONK58779"/>
    <property type="gene ID" value="A4U43_C09F16560"/>
</dbReference>
<evidence type="ECO:0000313" key="4">
    <source>
        <dbReference type="Proteomes" id="UP000243459"/>
    </source>
</evidence>
<name>A0A5P1E8H5_ASPOF</name>
<reference evidence="4" key="1">
    <citation type="journal article" date="2017" name="Nat. Commun.">
        <title>The asparagus genome sheds light on the origin and evolution of a young Y chromosome.</title>
        <authorList>
            <person name="Harkess A."/>
            <person name="Zhou J."/>
            <person name="Xu C."/>
            <person name="Bowers J.E."/>
            <person name="Van der Hulst R."/>
            <person name="Ayyampalayam S."/>
            <person name="Mercati F."/>
            <person name="Riccardi P."/>
            <person name="McKain M.R."/>
            <person name="Kakrana A."/>
            <person name="Tang H."/>
            <person name="Ray J."/>
            <person name="Groenendijk J."/>
            <person name="Arikit S."/>
            <person name="Mathioni S.M."/>
            <person name="Nakano M."/>
            <person name="Shan H."/>
            <person name="Telgmann-Rauber A."/>
            <person name="Kanno A."/>
            <person name="Yue Z."/>
            <person name="Chen H."/>
            <person name="Li W."/>
            <person name="Chen Y."/>
            <person name="Xu X."/>
            <person name="Zhang Y."/>
            <person name="Luo S."/>
            <person name="Chen H."/>
            <person name="Gao J."/>
            <person name="Mao Z."/>
            <person name="Pires J.C."/>
            <person name="Luo M."/>
            <person name="Kudrna D."/>
            <person name="Wing R.A."/>
            <person name="Meyers B.C."/>
            <person name="Yi K."/>
            <person name="Kong H."/>
            <person name="Lavrijsen P."/>
            <person name="Sunseri F."/>
            <person name="Falavigna A."/>
            <person name="Ye Y."/>
            <person name="Leebens-Mack J.H."/>
            <person name="Chen G."/>
        </authorList>
    </citation>
    <scope>NUCLEOTIDE SEQUENCE [LARGE SCALE GENOMIC DNA]</scope>
    <source>
        <strain evidence="4">cv. DH0086</strain>
    </source>
</reference>
<dbReference type="OMA" id="WHEAHTT"/>
<keyword evidence="4" id="KW-1185">Reference proteome</keyword>
<protein>
    <submittedName>
        <fullName evidence="3">Uncharacterized protein</fullName>
    </submittedName>
</protein>
<gene>
    <name evidence="3" type="ORF">A4U43_C09F16560</name>
</gene>
<dbReference type="PANTHER" id="PTHR47523">
    <property type="entry name" value="F21O3.11 PROTEIN"/>
    <property type="match status" value="1"/>
</dbReference>
<keyword evidence="2" id="KW-0812">Transmembrane</keyword>
<feature type="coiled-coil region" evidence="1">
    <location>
        <begin position="312"/>
        <end position="341"/>
    </location>
</feature>
<dbReference type="Gene3D" id="3.40.50.300">
    <property type="entry name" value="P-loop containing nucleotide triphosphate hydrolases"/>
    <property type="match status" value="1"/>
</dbReference>
<organism evidence="3 4">
    <name type="scientific">Asparagus officinalis</name>
    <name type="common">Garden asparagus</name>
    <dbReference type="NCBI Taxonomy" id="4686"/>
    <lineage>
        <taxon>Eukaryota</taxon>
        <taxon>Viridiplantae</taxon>
        <taxon>Streptophyta</taxon>
        <taxon>Embryophyta</taxon>
        <taxon>Tracheophyta</taxon>
        <taxon>Spermatophyta</taxon>
        <taxon>Magnoliopsida</taxon>
        <taxon>Liliopsida</taxon>
        <taxon>Asparagales</taxon>
        <taxon>Asparagaceae</taxon>
        <taxon>Asparagoideae</taxon>
        <taxon>Asparagus</taxon>
    </lineage>
</organism>
<evidence type="ECO:0000313" key="3">
    <source>
        <dbReference type="EMBL" id="ONK58779.1"/>
    </source>
</evidence>
<keyword evidence="2" id="KW-0472">Membrane</keyword>
<evidence type="ECO:0000256" key="1">
    <source>
        <dbReference type="SAM" id="Coils"/>
    </source>
</evidence>
<dbReference type="Proteomes" id="UP000243459">
    <property type="component" value="Chromosome 9"/>
</dbReference>